<dbReference type="SUPFAM" id="SSF53756">
    <property type="entry name" value="UDP-Glycosyltransferase/glycogen phosphorylase"/>
    <property type="match status" value="1"/>
</dbReference>
<dbReference type="PANTHER" id="PTHR43174">
    <property type="entry name" value="UDP-N-ACETYLGLUCOSAMINE 2-EPIMERASE"/>
    <property type="match status" value="1"/>
</dbReference>
<comment type="caution">
    <text evidence="3">The sequence shown here is derived from an EMBL/GenBank/DDBJ whole genome shotgun (WGS) entry which is preliminary data.</text>
</comment>
<dbReference type="InterPro" id="IPR003331">
    <property type="entry name" value="UDP_GlcNAc_Epimerase_2_dom"/>
</dbReference>
<feature type="domain" description="UDP-N-acetylglucosamine 2-epimerase" evidence="2">
    <location>
        <begin position="25"/>
        <end position="364"/>
    </location>
</feature>
<sequence>MNITLVVGARPQIIKSAPFIHLASQDSQISLSIIHTGQHYDYEMTKIFFEELSLPEPVANLNVGSGTHAQQTARIMLRLEKLLQRQRPDLVVVPGDTNSTLAGALTAAKLHIPVAHIEAGARSYDIHMPEEINRRLTDHCSTLLFTPTENCTKNLLKEGISKAKIHQTGDTMYDVLIQQLPKAEKTKILEQLGLTPKNYALLTTHRPKTVDNPENLKNIIKAIIRLNQLTIVFPAHPRTQKQLRKTRLLKKLEKQKHIKITKPLGYHETIKLIKNAALVLTDSGGMQKEAFWLKTPCITLRENTEWPETVNLGANRLVGTNTQKIIREASKILEKWDEISGKLKKLPNPFGDEKASQKIIKAIKAFQKQSN</sequence>
<dbReference type="EMBL" id="DSOL01000286">
    <property type="protein sequence ID" value="HEN28966.1"/>
    <property type="molecule type" value="Genomic_DNA"/>
</dbReference>
<comment type="similarity">
    <text evidence="1">Belongs to the UDP-N-acetylglucosamine 2-epimerase family.</text>
</comment>
<dbReference type="PANTHER" id="PTHR43174:SF1">
    <property type="entry name" value="UDP-N-ACETYLGLUCOSAMINE 2-EPIMERASE"/>
    <property type="match status" value="1"/>
</dbReference>
<dbReference type="GO" id="GO:0008761">
    <property type="term" value="F:UDP-N-acetylglucosamine 2-epimerase activity"/>
    <property type="evidence" value="ECO:0007669"/>
    <property type="project" value="UniProtKB-EC"/>
</dbReference>
<dbReference type="InterPro" id="IPR029767">
    <property type="entry name" value="WecB-like"/>
</dbReference>
<dbReference type="CDD" id="cd03786">
    <property type="entry name" value="GTB_UDP-GlcNAc_2-Epimerase"/>
    <property type="match status" value="1"/>
</dbReference>
<dbReference type="Gene3D" id="3.40.50.2000">
    <property type="entry name" value="Glycogen Phosphorylase B"/>
    <property type="match status" value="2"/>
</dbReference>
<accession>A0A7C2K2S1</accession>
<evidence type="ECO:0000256" key="1">
    <source>
        <dbReference type="RuleBase" id="RU003513"/>
    </source>
</evidence>
<proteinExistence type="inferred from homology"/>
<evidence type="ECO:0000313" key="3">
    <source>
        <dbReference type="EMBL" id="HEN28966.1"/>
    </source>
</evidence>
<keyword evidence="1 3" id="KW-0413">Isomerase</keyword>
<dbReference type="Pfam" id="PF02350">
    <property type="entry name" value="Epimerase_2"/>
    <property type="match status" value="1"/>
</dbReference>
<dbReference type="NCBIfam" id="TIGR00236">
    <property type="entry name" value="wecB"/>
    <property type="match status" value="1"/>
</dbReference>
<gene>
    <name evidence="3" type="ORF">ENQ77_10055</name>
</gene>
<name>A0A7C2K2S1_UNCW3</name>
<protein>
    <submittedName>
        <fullName evidence="3">UDP-N-acetylglucosamine 2-epimerase (Non-hydrolyzing)</fullName>
        <ecNumber evidence="3">5.1.3.14</ecNumber>
    </submittedName>
</protein>
<dbReference type="EC" id="5.1.3.14" evidence="3"/>
<reference evidence="3" key="1">
    <citation type="journal article" date="2020" name="mSystems">
        <title>Genome- and Community-Level Interaction Insights into Carbon Utilization and Element Cycling Functions of Hydrothermarchaeota in Hydrothermal Sediment.</title>
        <authorList>
            <person name="Zhou Z."/>
            <person name="Liu Y."/>
            <person name="Xu W."/>
            <person name="Pan J."/>
            <person name="Luo Z.H."/>
            <person name="Li M."/>
        </authorList>
    </citation>
    <scope>NUCLEOTIDE SEQUENCE [LARGE SCALE GENOMIC DNA]</scope>
    <source>
        <strain evidence="3">SpSt-34</strain>
    </source>
</reference>
<dbReference type="AlphaFoldDB" id="A0A7C2K2S1"/>
<evidence type="ECO:0000259" key="2">
    <source>
        <dbReference type="Pfam" id="PF02350"/>
    </source>
</evidence>
<organism evidence="3">
    <name type="scientific">candidate division WOR-3 bacterium</name>
    <dbReference type="NCBI Taxonomy" id="2052148"/>
    <lineage>
        <taxon>Bacteria</taxon>
        <taxon>Bacteria division WOR-3</taxon>
    </lineage>
</organism>